<dbReference type="eggNOG" id="COG1960">
    <property type="taxonomic scope" value="Bacteria"/>
</dbReference>
<evidence type="ECO:0000259" key="1">
    <source>
        <dbReference type="Pfam" id="PF02771"/>
    </source>
</evidence>
<dbReference type="Pfam" id="PF02771">
    <property type="entry name" value="Acyl-CoA_dh_N"/>
    <property type="match status" value="1"/>
</dbReference>
<evidence type="ECO:0000313" key="3">
    <source>
        <dbReference type="Proteomes" id="UP000010473"/>
    </source>
</evidence>
<gene>
    <name evidence="2" type="ordered locus">Sta7437_3960</name>
</gene>
<name>K9Y0H6_STAC7</name>
<dbReference type="PANTHER" id="PTHR43884">
    <property type="entry name" value="ACYL-COA DEHYDROGENASE"/>
    <property type="match status" value="1"/>
</dbReference>
<dbReference type="PANTHER" id="PTHR43884:SF12">
    <property type="entry name" value="ISOVALERYL-COA DEHYDROGENASE, MITOCHONDRIAL-RELATED"/>
    <property type="match status" value="1"/>
</dbReference>
<dbReference type="PATRIC" id="fig|111780.3.peg.4109"/>
<reference evidence="3" key="1">
    <citation type="journal article" date="2013" name="Proc. Natl. Acad. Sci. U.S.A.">
        <title>Improving the coverage of the cyanobacterial phylum using diversity-driven genome sequencing.</title>
        <authorList>
            <person name="Shih P.M."/>
            <person name="Wu D."/>
            <person name="Latifi A."/>
            <person name="Axen S.D."/>
            <person name="Fewer D.P."/>
            <person name="Talla E."/>
            <person name="Calteau A."/>
            <person name="Cai F."/>
            <person name="Tandeau de Marsac N."/>
            <person name="Rippka R."/>
            <person name="Herdman M."/>
            <person name="Sivonen K."/>
            <person name="Coursin T."/>
            <person name="Laurent T."/>
            <person name="Goodwin L."/>
            <person name="Nolan M."/>
            <person name="Davenport K.W."/>
            <person name="Han C.S."/>
            <person name="Rubin E.M."/>
            <person name="Eisen J.A."/>
            <person name="Woyke T."/>
            <person name="Gugger M."/>
            <person name="Kerfeld C.A."/>
        </authorList>
    </citation>
    <scope>NUCLEOTIDE SEQUENCE [LARGE SCALE GENOMIC DNA]</scope>
    <source>
        <strain evidence="3">ATCC 29371 / PCC 7437</strain>
    </source>
</reference>
<dbReference type="STRING" id="111780.Sta7437_3960"/>
<feature type="domain" description="Acyl-CoA dehydrogenase/oxidase N-terminal" evidence="1">
    <location>
        <begin position="10"/>
        <end position="120"/>
    </location>
</feature>
<dbReference type="Proteomes" id="UP000010473">
    <property type="component" value="Chromosome"/>
</dbReference>
<dbReference type="OrthoDB" id="5365325at2"/>
<dbReference type="Gene3D" id="1.10.540.10">
    <property type="entry name" value="Acyl-CoA dehydrogenase/oxidase, N-terminal domain"/>
    <property type="match status" value="1"/>
</dbReference>
<dbReference type="EMBL" id="CP003653">
    <property type="protein sequence ID" value="AFZ37442.1"/>
    <property type="molecule type" value="Genomic_DNA"/>
</dbReference>
<dbReference type="InterPro" id="IPR009100">
    <property type="entry name" value="AcylCoA_DH/oxidase_NM_dom_sf"/>
</dbReference>
<dbReference type="InterPro" id="IPR037069">
    <property type="entry name" value="AcylCoA_DH/ox_N_sf"/>
</dbReference>
<dbReference type="HOGENOM" id="CLU_045511_1_0_3"/>
<dbReference type="GO" id="GO:0050660">
    <property type="term" value="F:flavin adenine dinucleotide binding"/>
    <property type="evidence" value="ECO:0007669"/>
    <property type="project" value="InterPro"/>
</dbReference>
<proteinExistence type="predicted"/>
<protein>
    <submittedName>
        <fullName evidence="2">Acyl-CoA dehydrogenase domain-containing protein</fullName>
    </submittedName>
</protein>
<dbReference type="GO" id="GO:0003995">
    <property type="term" value="F:acyl-CoA dehydrogenase activity"/>
    <property type="evidence" value="ECO:0007669"/>
    <property type="project" value="TreeGrafter"/>
</dbReference>
<dbReference type="InterPro" id="IPR013786">
    <property type="entry name" value="AcylCoA_DH/ox_N"/>
</dbReference>
<dbReference type="KEGG" id="scs:Sta7437_3960"/>
<accession>K9Y0H6</accession>
<sequence>MRNEQLTMNNQQQELLEIAQQYLQQEIAPKANQIDRQSDKLRVALQGLGKRNLLALRVPENLGGAGFSEIEYRQFQIAIASTSGALAFLQTQHQSAGSFLVASENQFLQQQYLPQMSKGKILIGVGFSQLRRRGKPMMQAREVEGGYLLDGEVPWITGFDFFDQFIIGAALPDGRELYGLLPLQTQTQDTSGTILLSQPMELIATTATNTVSGKIKQWFLPDQQVVSIKPPNSIHEGSKKNILHHGFFAMGCAYAALNLLKQIYQKKQLAFLEQSWQQLDRELTICKKKTFQVITQSNSSDQEKLQLRAWAINLAGRCSQAAIIATSGAANYLNSSAGRIYREALLFSVSGQTTDVMAESLKQLL</sequence>
<dbReference type="InterPro" id="IPR046373">
    <property type="entry name" value="Acyl-CoA_Oxase/DH_mid-dom_sf"/>
</dbReference>
<dbReference type="Gene3D" id="2.40.110.10">
    <property type="entry name" value="Butyryl-CoA Dehydrogenase, subunit A, domain 2"/>
    <property type="match status" value="1"/>
</dbReference>
<evidence type="ECO:0000313" key="2">
    <source>
        <dbReference type="EMBL" id="AFZ37442.1"/>
    </source>
</evidence>
<dbReference type="AlphaFoldDB" id="K9Y0H6"/>
<organism evidence="2 3">
    <name type="scientific">Stanieria cyanosphaera (strain ATCC 29371 / PCC 7437)</name>
    <dbReference type="NCBI Taxonomy" id="111780"/>
    <lineage>
        <taxon>Bacteria</taxon>
        <taxon>Bacillati</taxon>
        <taxon>Cyanobacteriota</taxon>
        <taxon>Cyanophyceae</taxon>
        <taxon>Pleurocapsales</taxon>
        <taxon>Dermocarpellaceae</taxon>
        <taxon>Stanieria</taxon>
    </lineage>
</organism>
<dbReference type="SUPFAM" id="SSF56645">
    <property type="entry name" value="Acyl-CoA dehydrogenase NM domain-like"/>
    <property type="match status" value="1"/>
</dbReference>
<keyword evidence="3" id="KW-1185">Reference proteome</keyword>